<organism evidence="2 3">
    <name type="scientific">Actinopolyspora saharensis</name>
    <dbReference type="NCBI Taxonomy" id="995062"/>
    <lineage>
        <taxon>Bacteria</taxon>
        <taxon>Bacillati</taxon>
        <taxon>Actinomycetota</taxon>
        <taxon>Actinomycetes</taxon>
        <taxon>Actinopolysporales</taxon>
        <taxon>Actinopolysporaceae</taxon>
        <taxon>Actinopolyspora</taxon>
    </lineage>
</organism>
<dbReference type="STRING" id="995062.SAMN04489718_2875"/>
<accession>A0A1H1F867</accession>
<dbReference type="EMBL" id="FNKO01000002">
    <property type="protein sequence ID" value="SDQ96626.1"/>
    <property type="molecule type" value="Genomic_DNA"/>
</dbReference>
<dbReference type="OrthoDB" id="3397040at2"/>
<keyword evidence="3" id="KW-1185">Reference proteome</keyword>
<dbReference type="Proteomes" id="UP000199301">
    <property type="component" value="Unassembled WGS sequence"/>
</dbReference>
<evidence type="ECO:0000259" key="1">
    <source>
        <dbReference type="SMART" id="SM00943"/>
    </source>
</evidence>
<evidence type="ECO:0000313" key="2">
    <source>
        <dbReference type="EMBL" id="SDQ96626.1"/>
    </source>
</evidence>
<dbReference type="RefSeq" id="WP_092524646.1">
    <property type="nucleotide sequence ID" value="NZ_FNKO01000002.1"/>
</dbReference>
<protein>
    <submittedName>
        <fullName evidence="2">Bifunctional DNA primase/polymerase, N-terminal</fullName>
    </submittedName>
</protein>
<gene>
    <name evidence="2" type="ORF">SAMN04489718_2875</name>
</gene>
<evidence type="ECO:0000313" key="3">
    <source>
        <dbReference type="Proteomes" id="UP000199301"/>
    </source>
</evidence>
<name>A0A1H1F867_9ACTN</name>
<dbReference type="Pfam" id="PF09250">
    <property type="entry name" value="Prim-Pol"/>
    <property type="match status" value="1"/>
</dbReference>
<proteinExistence type="predicted"/>
<dbReference type="SMART" id="SM00943">
    <property type="entry name" value="Prim-Pol"/>
    <property type="match status" value="1"/>
</dbReference>
<sequence length="214" mass="23395">MDLAAEGWHSAFRIELRVQVLELASRGWSVFPGTYPVVGGWDGHESTGALSGREDVVEGPLPIRRNWTGELVGADNVAAWWSERPYSVLLATGTDIEAIEVDADHGRRTARALRASGSPVPIAATPHGRWYFLTTGEQQLNGELADEGVVLHSEGSWIPLPPSTFPEGILHWRVKPQMCDWRLPDPDHVQEALLTGLHDLAERSGLASQPLAAM</sequence>
<feature type="domain" description="DNA primase/polymerase bifunctional N-terminal" evidence="1">
    <location>
        <begin position="20"/>
        <end position="183"/>
    </location>
</feature>
<dbReference type="AlphaFoldDB" id="A0A1H1F867"/>
<dbReference type="InterPro" id="IPR015330">
    <property type="entry name" value="DNA_primase/pol_bifunc_N"/>
</dbReference>
<reference evidence="3" key="1">
    <citation type="submission" date="2016-10" db="EMBL/GenBank/DDBJ databases">
        <authorList>
            <person name="Varghese N."/>
            <person name="Submissions S."/>
        </authorList>
    </citation>
    <scope>NUCLEOTIDE SEQUENCE [LARGE SCALE GENOMIC DNA]</scope>
    <source>
        <strain evidence="3">DSM 45459</strain>
    </source>
</reference>